<dbReference type="InterPro" id="IPR031621">
    <property type="entry name" value="HisKA_7TM"/>
</dbReference>
<gene>
    <name evidence="3" type="ORF">LCGC14_2659060</name>
</gene>
<sequence>MFFYALTGLINAATSTVLGLFVFLNDFKSKINQGFVLFCTSVAVWSYGYYFWQIADNADDALFYSRVLMGGAIFISVSYLHFVLAFLGRLPAQ</sequence>
<keyword evidence="1" id="KW-0472">Membrane</keyword>
<name>A0A0F8ZSE6_9ZZZZ</name>
<feature type="transmembrane region" description="Helical" evidence="1">
    <location>
        <begin position="35"/>
        <end position="55"/>
    </location>
</feature>
<evidence type="ECO:0000256" key="1">
    <source>
        <dbReference type="SAM" id="Phobius"/>
    </source>
</evidence>
<evidence type="ECO:0000259" key="2">
    <source>
        <dbReference type="Pfam" id="PF16927"/>
    </source>
</evidence>
<dbReference type="EMBL" id="LAZR01046321">
    <property type="protein sequence ID" value="KKK96807.1"/>
    <property type="molecule type" value="Genomic_DNA"/>
</dbReference>
<dbReference type="AlphaFoldDB" id="A0A0F8ZSE6"/>
<keyword evidence="1" id="KW-0812">Transmembrane</keyword>
<feature type="domain" description="Histidine kinase N-terminal 7TM region" evidence="2">
    <location>
        <begin position="10"/>
        <end position="89"/>
    </location>
</feature>
<feature type="transmembrane region" description="Helical" evidence="1">
    <location>
        <begin position="67"/>
        <end position="87"/>
    </location>
</feature>
<protein>
    <recommendedName>
        <fullName evidence="2">Histidine kinase N-terminal 7TM region domain-containing protein</fullName>
    </recommendedName>
</protein>
<evidence type="ECO:0000313" key="3">
    <source>
        <dbReference type="EMBL" id="KKK96807.1"/>
    </source>
</evidence>
<keyword evidence="1" id="KW-1133">Transmembrane helix</keyword>
<reference evidence="3" key="1">
    <citation type="journal article" date="2015" name="Nature">
        <title>Complex archaea that bridge the gap between prokaryotes and eukaryotes.</title>
        <authorList>
            <person name="Spang A."/>
            <person name="Saw J.H."/>
            <person name="Jorgensen S.L."/>
            <person name="Zaremba-Niedzwiedzka K."/>
            <person name="Martijn J."/>
            <person name="Lind A.E."/>
            <person name="van Eijk R."/>
            <person name="Schleper C."/>
            <person name="Guy L."/>
            <person name="Ettema T.J."/>
        </authorList>
    </citation>
    <scope>NUCLEOTIDE SEQUENCE</scope>
</reference>
<organism evidence="3">
    <name type="scientific">marine sediment metagenome</name>
    <dbReference type="NCBI Taxonomy" id="412755"/>
    <lineage>
        <taxon>unclassified sequences</taxon>
        <taxon>metagenomes</taxon>
        <taxon>ecological metagenomes</taxon>
    </lineage>
</organism>
<dbReference type="Pfam" id="PF16927">
    <property type="entry name" value="HisKA_7TM"/>
    <property type="match status" value="1"/>
</dbReference>
<accession>A0A0F8ZSE6</accession>
<feature type="transmembrane region" description="Helical" evidence="1">
    <location>
        <begin position="6"/>
        <end position="23"/>
    </location>
</feature>
<proteinExistence type="predicted"/>
<feature type="non-terminal residue" evidence="3">
    <location>
        <position position="93"/>
    </location>
</feature>
<comment type="caution">
    <text evidence="3">The sequence shown here is derived from an EMBL/GenBank/DDBJ whole genome shotgun (WGS) entry which is preliminary data.</text>
</comment>